<dbReference type="VEuPathDB" id="VectorBase:AFAF001321"/>
<dbReference type="Proteomes" id="UP000075886">
    <property type="component" value="Unassembled WGS sequence"/>
</dbReference>
<evidence type="ECO:0000256" key="1">
    <source>
        <dbReference type="SAM" id="MobiDB-lite"/>
    </source>
</evidence>
<evidence type="ECO:0000313" key="4">
    <source>
        <dbReference type="Proteomes" id="UP000075886"/>
    </source>
</evidence>
<organism evidence="3 4">
    <name type="scientific">Anopheles farauti</name>
    <dbReference type="NCBI Taxonomy" id="69004"/>
    <lineage>
        <taxon>Eukaryota</taxon>
        <taxon>Metazoa</taxon>
        <taxon>Ecdysozoa</taxon>
        <taxon>Arthropoda</taxon>
        <taxon>Hexapoda</taxon>
        <taxon>Insecta</taxon>
        <taxon>Pterygota</taxon>
        <taxon>Neoptera</taxon>
        <taxon>Endopterygota</taxon>
        <taxon>Diptera</taxon>
        <taxon>Nematocera</taxon>
        <taxon>Culicoidea</taxon>
        <taxon>Culicidae</taxon>
        <taxon>Anophelinae</taxon>
        <taxon>Anopheles</taxon>
    </lineage>
</organism>
<reference evidence="3" key="2">
    <citation type="submission" date="2020-05" db="UniProtKB">
        <authorList>
            <consortium name="EnsemblMetazoa"/>
        </authorList>
    </citation>
    <scope>IDENTIFICATION</scope>
    <source>
        <strain evidence="3">FAR1</strain>
    </source>
</reference>
<dbReference type="EMBL" id="AXCN02001190">
    <property type="status" value="NOT_ANNOTATED_CDS"/>
    <property type="molecule type" value="Genomic_DNA"/>
</dbReference>
<evidence type="ECO:0000256" key="2">
    <source>
        <dbReference type="SAM" id="SignalP"/>
    </source>
</evidence>
<dbReference type="EnsemblMetazoa" id="AFAF001321-RA">
    <property type="protein sequence ID" value="AFAF001321-PA"/>
    <property type="gene ID" value="AFAF001321"/>
</dbReference>
<sequence>MAKTSTTPLLLLVAASMLLFGCGAPLASGASSITVEKSAYKNVVIEIRDNVPVDNCQTILQNLEPPAHQCRSQMCMPNVCSPVARVEFRTQNANTNLPPHGGEYRDRKSY</sequence>
<keyword evidence="4" id="KW-1185">Reference proteome</keyword>
<protein>
    <submittedName>
        <fullName evidence="3">Uncharacterized protein</fullName>
    </submittedName>
</protein>
<accession>A0A182Q1P2</accession>
<name>A0A182Q1P2_9DIPT</name>
<feature type="chain" id="PRO_5008132228" evidence="2">
    <location>
        <begin position="30"/>
        <end position="110"/>
    </location>
</feature>
<dbReference type="AlphaFoldDB" id="A0A182Q1P2"/>
<proteinExistence type="predicted"/>
<feature type="signal peptide" evidence="2">
    <location>
        <begin position="1"/>
        <end position="29"/>
    </location>
</feature>
<dbReference type="PROSITE" id="PS51257">
    <property type="entry name" value="PROKAR_LIPOPROTEIN"/>
    <property type="match status" value="1"/>
</dbReference>
<evidence type="ECO:0000313" key="3">
    <source>
        <dbReference type="EnsemblMetazoa" id="AFAF001321-PA"/>
    </source>
</evidence>
<feature type="region of interest" description="Disordered" evidence="1">
    <location>
        <begin position="91"/>
        <end position="110"/>
    </location>
</feature>
<reference evidence="4" key="1">
    <citation type="submission" date="2014-01" db="EMBL/GenBank/DDBJ databases">
        <title>The Genome Sequence of Anopheles farauti FAR1 (V2).</title>
        <authorList>
            <consortium name="The Broad Institute Genomics Platform"/>
            <person name="Neafsey D.E."/>
            <person name="Besansky N."/>
            <person name="Howell P."/>
            <person name="Walton C."/>
            <person name="Young S.K."/>
            <person name="Zeng Q."/>
            <person name="Gargeya S."/>
            <person name="Fitzgerald M."/>
            <person name="Haas B."/>
            <person name="Abouelleil A."/>
            <person name="Allen A.W."/>
            <person name="Alvarado L."/>
            <person name="Arachchi H.M."/>
            <person name="Berlin A.M."/>
            <person name="Chapman S.B."/>
            <person name="Gainer-Dewar J."/>
            <person name="Goldberg J."/>
            <person name="Griggs A."/>
            <person name="Gujja S."/>
            <person name="Hansen M."/>
            <person name="Howarth C."/>
            <person name="Imamovic A."/>
            <person name="Ireland A."/>
            <person name="Larimer J."/>
            <person name="McCowan C."/>
            <person name="Murphy C."/>
            <person name="Pearson M."/>
            <person name="Poon T.W."/>
            <person name="Priest M."/>
            <person name="Roberts A."/>
            <person name="Saif S."/>
            <person name="Shea T."/>
            <person name="Sisk P."/>
            <person name="Sykes S."/>
            <person name="Wortman J."/>
            <person name="Nusbaum C."/>
            <person name="Birren B."/>
        </authorList>
    </citation>
    <scope>NUCLEOTIDE SEQUENCE [LARGE SCALE GENOMIC DNA]</scope>
    <source>
        <strain evidence="4">FAR1</strain>
    </source>
</reference>
<keyword evidence="2" id="KW-0732">Signal</keyword>